<keyword evidence="13" id="KW-0386">Hypusine biosynthesis</keyword>
<dbReference type="OrthoDB" id="294378at2759"/>
<evidence type="ECO:0000256" key="13">
    <source>
        <dbReference type="ARBA" id="ARBA00023256"/>
    </source>
</evidence>
<feature type="region of interest" description="Disordered" evidence="15">
    <location>
        <begin position="703"/>
        <end position="731"/>
    </location>
</feature>
<evidence type="ECO:0000256" key="7">
    <source>
        <dbReference type="ARBA" id="ARBA00012683"/>
    </source>
</evidence>
<sequence length="1735" mass="191186">MSSSANDTAAPAGATDAVLKPSAPIPEGSREVQGIDFNQYVSRSITVEELVGGYASMGFQATSVGEAVRIINGMRAWKDPETSQGTTIFLGYTSNLISSGLRETLRYLVQHKHVSAIVTTAGGVEEDFIKCLAPTYLGSFSTPGAGLRQKGMNRIGNLVVPNSNYCAFEDWVVPILDKMLEEQEASQKTDEPLYWTPSKVISRLGKEINDERSVYYWAWKNDIPIFCPALTDGSLGDMLYFHTFKSSPEQLRIDIVEDIRKINTIAVRAKRTGMIVLGGGIVKHHIANANLMRNGAESAIYINTAQEFDGSDAGARPDEAVSWGKIKLDGDSVKVYAEATVVFPLIVAATFARFKQSVSSSALSKGEPALTRALANGRLCTMRDSACTGPSAHSVLRTALCTSPQHSITFTCSSGSHDNQELASPVDVDMSSSITTLPPTGQRHDREDADMQDGEGLTNGQANGPSDPAEHNQTATNSVDVEVAAIDEDAMDTTPDVDTELVLPNGSADPLEAAVITPSSPPTNGTVAEEPNGSAQAAPTALVEDATESTPPIDPPPPINSNAQPPPPPPPVEPLRSDSDSSDSDDGLQPWHPIQEDTSSPDEAELKEIEASTEHSALDHEYWESKAFLPLDEPEYTAGESGRITWTIDAYNGTREKPNRDIVMKSDVVTVDGHQWQIKFYPKGNDSDYLSVYLECLSAMDSKEKGESAKDEDATDEEDVSKEDRKQDKMETVQHVPAVAADTPLDPQHATLPLLGSKSVPKRKSVAAQVSVVLYNPTEPRVHYSRTALHRFCSGSPDWGWTRFHGPYYDIAHRMRGHRAALLRDDKLAFTGYIRVIHDETNCLWEHHSRENPWDSFAMTGLQSLILGEDASAPGGNMISAVASWLLFKPFRAVLYNACKVLFMLRTQVDPGAGSVSLDEVLDALEWYGIHDRLDKLDVVQTWEILRIKLEEELDDTLESKVLQSLFGPVRDYTTGIPTYQVPVIGVNTMQEAVENSTNFVVSGAPLPQLLTIELDRQHFDVKTRSYVKVLNKVTLDDHLTVGETSYTLYGFVLHKQTLQSYSDSKDENQVKCLTKRQAVDEHEGKSGKEPLYGNEAVAYIAMYIRDDVAQAAFVADANAEQWDVPGWLQDEVEKEKLSSTSAPMPPIPVDVSAPETVAETKTTVDGAQEPVAMLDFQVVDSRIFEKHEGAGIFDAYDSKRQATNPEHVHMVQLGSNFGCAEISGQLASVLPDIKDRRQITFWFMDPIRGSSGRPQLLGTGKTLYSRGSYDRYTEDKQWTLADSPFACRHIWVHIIDVADLPELPKTEAVKTQTEEIAPTQPIAEEIQRETTNVDADATIDPPLPETIPQSEDTPMSEPEESLILPVEPPVTGVETDPHNENVGVIDMTMVEFGSTEMPGLPTEDAIMPEPIMPDDTEMGGTQDDTSLPPPPPVSMPSESAQPPPPERVRTPEPPPEEIYFFLKLWNAEKQLLEPRGSYISLKTARVDETVVKLLGLPMEDKKKIELCEEEDLTSTRPIKHRRSFAQLDLANTTIIITYFPVTAEQRSSLADRAAFADPQAYLAHRAFARNFPSRLNGHFEYSYFSSQYYKGEIKNGHRHGHGMRIYHSGATYSGAFRLGQCHGHGLYTFQNGDTYDGDWVDNQQHGSGTFVEAATGNTYVGGWKNDKKFGEGVTHWKNAQEAERMCRICWDEPAEAAFYDCGHVVACLPCAREVQNCPVCRKRVLSAMKLYYVA</sequence>
<keyword evidence="10" id="KW-0808">Transferase</keyword>
<comment type="subcellular location">
    <subcellularLocation>
        <location evidence="4">Cytoplasm</location>
    </subcellularLocation>
</comment>
<evidence type="ECO:0000313" key="19">
    <source>
        <dbReference type="Proteomes" id="UP000799777"/>
    </source>
</evidence>
<evidence type="ECO:0000256" key="8">
    <source>
        <dbReference type="ARBA" id="ARBA00020607"/>
    </source>
</evidence>
<dbReference type="SUPFAM" id="SSF52467">
    <property type="entry name" value="DHS-like NAD/FAD-binding domain"/>
    <property type="match status" value="1"/>
</dbReference>
<accession>A0A9P4LH57</accession>
<comment type="caution">
    <text evidence="18">The sequence shown here is derived from an EMBL/GenBank/DDBJ whole genome shotgun (WGS) entry which is preliminary data.</text>
</comment>
<dbReference type="InterPro" id="IPR002083">
    <property type="entry name" value="MATH/TRAF_dom"/>
</dbReference>
<comment type="similarity">
    <text evidence="6">Belongs to the deoxyhypusine synthase family.</text>
</comment>
<dbReference type="InterPro" id="IPR001841">
    <property type="entry name" value="Znf_RING"/>
</dbReference>
<dbReference type="GO" id="GO:0008270">
    <property type="term" value="F:zinc ion binding"/>
    <property type="evidence" value="ECO:0007669"/>
    <property type="project" value="UniProtKB-KW"/>
</dbReference>
<keyword evidence="14" id="KW-0862">Zinc</keyword>
<protein>
    <recommendedName>
        <fullName evidence="8">Deoxyhypusine synthase</fullName>
        <ecNumber evidence="7">2.5.1.46</ecNumber>
    </recommendedName>
</protein>
<dbReference type="Gene3D" id="2.20.110.10">
    <property type="entry name" value="Histone H3 K4-specific methyltransferase SET7/9 N-terminal domain"/>
    <property type="match status" value="1"/>
</dbReference>
<dbReference type="Pfam" id="PF22486">
    <property type="entry name" value="MATH_2"/>
    <property type="match status" value="1"/>
</dbReference>
<feature type="compositionally biased region" description="Basic and acidic residues" evidence="15">
    <location>
        <begin position="722"/>
        <end position="731"/>
    </location>
</feature>
<evidence type="ECO:0000256" key="15">
    <source>
        <dbReference type="SAM" id="MobiDB-lite"/>
    </source>
</evidence>
<feature type="region of interest" description="Disordered" evidence="15">
    <location>
        <begin position="511"/>
        <end position="616"/>
    </location>
</feature>
<dbReference type="InterPro" id="IPR008974">
    <property type="entry name" value="TRAF-like"/>
</dbReference>
<feature type="domain" description="MATH" evidence="17">
    <location>
        <begin position="641"/>
        <end position="834"/>
    </location>
</feature>
<evidence type="ECO:0000256" key="10">
    <source>
        <dbReference type="ARBA" id="ARBA00022679"/>
    </source>
</evidence>
<dbReference type="InterPro" id="IPR036982">
    <property type="entry name" value="Deoxyhypusine_synthase_sf"/>
</dbReference>
<dbReference type="Pfam" id="PF01916">
    <property type="entry name" value="DS"/>
    <property type="match status" value="1"/>
</dbReference>
<feature type="region of interest" description="Disordered" evidence="15">
    <location>
        <begin position="1337"/>
        <end position="1357"/>
    </location>
</feature>
<dbReference type="FunFam" id="3.40.910.10:FF:000003">
    <property type="entry name" value="Deoxyhypusine synthase"/>
    <property type="match status" value="1"/>
</dbReference>
<gene>
    <name evidence="18" type="ORF">EK21DRAFT_77779</name>
</gene>
<dbReference type="InterPro" id="IPR029035">
    <property type="entry name" value="DHS-like_NAD/FAD-binding_dom"/>
</dbReference>
<keyword evidence="11" id="KW-0677">Repeat</keyword>
<dbReference type="InterPro" id="IPR003409">
    <property type="entry name" value="MORN"/>
</dbReference>
<dbReference type="InterPro" id="IPR013083">
    <property type="entry name" value="Znf_RING/FYVE/PHD"/>
</dbReference>
<evidence type="ECO:0000256" key="6">
    <source>
        <dbReference type="ARBA" id="ARBA00009892"/>
    </source>
</evidence>
<feature type="region of interest" description="Disordered" evidence="15">
    <location>
        <begin position="1"/>
        <end position="30"/>
    </location>
</feature>
<dbReference type="PANTHER" id="PTHR11703:SF0">
    <property type="entry name" value="DEOXYHYPUSINE SYNTHASE"/>
    <property type="match status" value="1"/>
</dbReference>
<evidence type="ECO:0000313" key="18">
    <source>
        <dbReference type="EMBL" id="KAF2024885.1"/>
    </source>
</evidence>
<evidence type="ECO:0000259" key="17">
    <source>
        <dbReference type="PROSITE" id="PS50144"/>
    </source>
</evidence>
<dbReference type="PANTHER" id="PTHR11703">
    <property type="entry name" value="DEOXYHYPUSINE SYNTHASE"/>
    <property type="match status" value="1"/>
</dbReference>
<dbReference type="InterPro" id="IPR038765">
    <property type="entry name" value="Papain-like_cys_pep_sf"/>
</dbReference>
<keyword evidence="9" id="KW-0963">Cytoplasm</keyword>
<dbReference type="EMBL" id="ML978281">
    <property type="protein sequence ID" value="KAF2024885.1"/>
    <property type="molecule type" value="Genomic_DNA"/>
</dbReference>
<dbReference type="Gene3D" id="3.40.910.10">
    <property type="entry name" value="Deoxyhypusine synthase"/>
    <property type="match status" value="1"/>
</dbReference>
<dbReference type="SUPFAM" id="SSF49599">
    <property type="entry name" value="TRAF domain-like"/>
    <property type="match status" value="1"/>
</dbReference>
<feature type="region of interest" description="Disordered" evidence="15">
    <location>
        <begin position="411"/>
        <end position="474"/>
    </location>
</feature>
<dbReference type="Gene3D" id="3.30.40.10">
    <property type="entry name" value="Zinc/RING finger domain, C3HC4 (zinc finger)"/>
    <property type="match status" value="1"/>
</dbReference>
<dbReference type="SMART" id="SM00698">
    <property type="entry name" value="MORN"/>
    <property type="match status" value="4"/>
</dbReference>
<keyword evidence="12" id="KW-0520">NAD</keyword>
<dbReference type="Gene3D" id="3.10.20.90">
    <property type="entry name" value="Phosphatidylinositol 3-kinase Catalytic Subunit, Chain A, domain 1"/>
    <property type="match status" value="1"/>
</dbReference>
<organism evidence="18 19">
    <name type="scientific">Setomelanomma holmii</name>
    <dbReference type="NCBI Taxonomy" id="210430"/>
    <lineage>
        <taxon>Eukaryota</taxon>
        <taxon>Fungi</taxon>
        <taxon>Dikarya</taxon>
        <taxon>Ascomycota</taxon>
        <taxon>Pezizomycotina</taxon>
        <taxon>Dothideomycetes</taxon>
        <taxon>Pleosporomycetidae</taxon>
        <taxon>Pleosporales</taxon>
        <taxon>Pleosporineae</taxon>
        <taxon>Phaeosphaeriaceae</taxon>
        <taxon>Setomelanomma</taxon>
    </lineage>
</organism>
<comment type="catalytic activity">
    <reaction evidence="1">
        <text>[eIF5A protein]-L-lysine + spermidine = [eIF5A protein]-deoxyhypusine + propane-1,3-diamine</text>
        <dbReference type="Rhea" id="RHEA:33299"/>
        <dbReference type="Rhea" id="RHEA-COMP:10143"/>
        <dbReference type="Rhea" id="RHEA-COMP:10144"/>
        <dbReference type="ChEBI" id="CHEBI:29969"/>
        <dbReference type="ChEBI" id="CHEBI:57484"/>
        <dbReference type="ChEBI" id="CHEBI:57834"/>
        <dbReference type="ChEBI" id="CHEBI:82657"/>
        <dbReference type="EC" id="2.5.1.46"/>
    </reaction>
</comment>
<comment type="cofactor">
    <cofactor evidence="2">
        <name>NAD(+)</name>
        <dbReference type="ChEBI" id="CHEBI:57540"/>
    </cofactor>
</comment>
<evidence type="ECO:0000256" key="4">
    <source>
        <dbReference type="ARBA" id="ARBA00004496"/>
    </source>
</evidence>
<evidence type="ECO:0000256" key="11">
    <source>
        <dbReference type="ARBA" id="ARBA00022737"/>
    </source>
</evidence>
<feature type="compositionally biased region" description="Polar residues" evidence="15">
    <location>
        <begin position="430"/>
        <end position="439"/>
    </location>
</feature>
<feature type="compositionally biased region" description="Basic and acidic residues" evidence="15">
    <location>
        <begin position="703"/>
        <end position="712"/>
    </location>
</feature>
<dbReference type="InterPro" id="IPR002773">
    <property type="entry name" value="Deoxyhypusine_synthase"/>
</dbReference>
<feature type="compositionally biased region" description="Pro residues" evidence="15">
    <location>
        <begin position="552"/>
        <end position="573"/>
    </location>
</feature>
<dbReference type="PROSITE" id="PS50089">
    <property type="entry name" value="ZF_RING_2"/>
    <property type="match status" value="1"/>
</dbReference>
<dbReference type="EC" id="2.5.1.46" evidence="7"/>
<keyword evidence="14" id="KW-0479">Metal-binding</keyword>
<dbReference type="Pfam" id="PF02493">
    <property type="entry name" value="MORN"/>
    <property type="match status" value="4"/>
</dbReference>
<evidence type="ECO:0000256" key="5">
    <source>
        <dbReference type="ARBA" id="ARBA00005041"/>
    </source>
</evidence>
<dbReference type="Pfam" id="PF13920">
    <property type="entry name" value="zf-C3HC4_3"/>
    <property type="match status" value="1"/>
</dbReference>
<proteinExistence type="inferred from homology"/>
<feature type="compositionally biased region" description="Basic and acidic residues" evidence="15">
    <location>
        <begin position="604"/>
        <end position="616"/>
    </location>
</feature>
<evidence type="ECO:0000256" key="3">
    <source>
        <dbReference type="ARBA" id="ARBA00002823"/>
    </source>
</evidence>
<dbReference type="SUPFAM" id="SSF82185">
    <property type="entry name" value="Histone H3 K4-specific methyltransferase SET7/9 N-terminal domain"/>
    <property type="match status" value="1"/>
</dbReference>
<dbReference type="NCBIfam" id="TIGR00321">
    <property type="entry name" value="dhys"/>
    <property type="match status" value="1"/>
</dbReference>
<dbReference type="GO" id="GO:0005737">
    <property type="term" value="C:cytoplasm"/>
    <property type="evidence" value="ECO:0007669"/>
    <property type="project" value="UniProtKB-SubCell"/>
</dbReference>
<reference evidence="18" key="1">
    <citation type="journal article" date="2020" name="Stud. Mycol.">
        <title>101 Dothideomycetes genomes: a test case for predicting lifestyles and emergence of pathogens.</title>
        <authorList>
            <person name="Haridas S."/>
            <person name="Albert R."/>
            <person name="Binder M."/>
            <person name="Bloem J."/>
            <person name="Labutti K."/>
            <person name="Salamov A."/>
            <person name="Andreopoulos B."/>
            <person name="Baker S."/>
            <person name="Barry K."/>
            <person name="Bills G."/>
            <person name="Bluhm B."/>
            <person name="Cannon C."/>
            <person name="Castanera R."/>
            <person name="Culley D."/>
            <person name="Daum C."/>
            <person name="Ezra D."/>
            <person name="Gonzalez J."/>
            <person name="Henrissat B."/>
            <person name="Kuo A."/>
            <person name="Liang C."/>
            <person name="Lipzen A."/>
            <person name="Lutzoni F."/>
            <person name="Magnuson J."/>
            <person name="Mondo S."/>
            <person name="Nolan M."/>
            <person name="Ohm R."/>
            <person name="Pangilinan J."/>
            <person name="Park H.-J."/>
            <person name="Ramirez L."/>
            <person name="Alfaro M."/>
            <person name="Sun H."/>
            <person name="Tritt A."/>
            <person name="Yoshinaga Y."/>
            <person name="Zwiers L.-H."/>
            <person name="Turgeon B."/>
            <person name="Goodwin S."/>
            <person name="Spatafora J."/>
            <person name="Crous P."/>
            <person name="Grigoriev I."/>
        </authorList>
    </citation>
    <scope>NUCLEOTIDE SEQUENCE</scope>
    <source>
        <strain evidence="18">CBS 110217</strain>
    </source>
</reference>
<comment type="pathway">
    <text evidence="5">Protein modification; eIF5A hypusination.</text>
</comment>
<evidence type="ECO:0000256" key="2">
    <source>
        <dbReference type="ARBA" id="ARBA00001911"/>
    </source>
</evidence>
<dbReference type="PROSITE" id="PS50144">
    <property type="entry name" value="MATH"/>
    <property type="match status" value="1"/>
</dbReference>
<name>A0A9P4LH57_9PLEO</name>
<evidence type="ECO:0000256" key="1">
    <source>
        <dbReference type="ARBA" id="ARBA00000952"/>
    </source>
</evidence>
<keyword evidence="19" id="KW-1185">Reference proteome</keyword>
<evidence type="ECO:0000256" key="14">
    <source>
        <dbReference type="PROSITE-ProRule" id="PRU00175"/>
    </source>
</evidence>
<evidence type="ECO:0000256" key="9">
    <source>
        <dbReference type="ARBA" id="ARBA00022490"/>
    </source>
</evidence>
<evidence type="ECO:0000259" key="16">
    <source>
        <dbReference type="PROSITE" id="PS50089"/>
    </source>
</evidence>
<dbReference type="SUPFAM" id="SSF54001">
    <property type="entry name" value="Cysteine proteinases"/>
    <property type="match status" value="1"/>
</dbReference>
<feature type="region of interest" description="Disordered" evidence="15">
    <location>
        <begin position="1405"/>
        <end position="1454"/>
    </location>
</feature>
<keyword evidence="14" id="KW-0863">Zinc-finger</keyword>
<dbReference type="Gene3D" id="2.60.210.10">
    <property type="entry name" value="Apoptosis, Tumor Necrosis Factor Receptor Associated Protein 2, Chain A"/>
    <property type="match status" value="1"/>
</dbReference>
<dbReference type="SUPFAM" id="SSF57850">
    <property type="entry name" value="RING/U-box"/>
    <property type="match status" value="1"/>
</dbReference>
<evidence type="ECO:0000256" key="12">
    <source>
        <dbReference type="ARBA" id="ARBA00023027"/>
    </source>
</evidence>
<feature type="domain" description="RING-type" evidence="16">
    <location>
        <begin position="1687"/>
        <end position="1722"/>
    </location>
</feature>
<dbReference type="Proteomes" id="UP000799777">
    <property type="component" value="Unassembled WGS sequence"/>
</dbReference>
<dbReference type="GO" id="GO:0034038">
    <property type="term" value="F:deoxyhypusine synthase activity"/>
    <property type="evidence" value="ECO:0007669"/>
    <property type="project" value="UniProtKB-EC"/>
</dbReference>
<comment type="function">
    <text evidence="3">Catalyzes the NAD-dependent oxidative cleavage of spermidine and the subsequent transfer of the butylamine moiety of spermidine to the epsilon-amino group of a specific lysine residue of the eIF-5A precursor protein to form the intermediate deoxyhypusine residue.</text>
</comment>